<evidence type="ECO:0000259" key="1">
    <source>
        <dbReference type="Pfam" id="PF00668"/>
    </source>
</evidence>
<evidence type="ECO:0000313" key="3">
    <source>
        <dbReference type="Proteomes" id="UP001500218"/>
    </source>
</evidence>
<accession>A0ABP4YL75</accession>
<dbReference type="SUPFAM" id="SSF52777">
    <property type="entry name" value="CoA-dependent acyltransferases"/>
    <property type="match status" value="2"/>
</dbReference>
<comment type="caution">
    <text evidence="2">The sequence shown here is derived from an EMBL/GenBank/DDBJ whole genome shotgun (WGS) entry which is preliminary data.</text>
</comment>
<dbReference type="Pfam" id="PF00668">
    <property type="entry name" value="Condensation"/>
    <property type="match status" value="1"/>
</dbReference>
<sequence>MSHEWRLAVTFAGEGAGEGGLTWGQQEIWSAMCRQETWLPIGGTLPAPPGSTLEDFAGELRFLVERHQTMRTLLELPDGGRARQVVHNRGEIGMTVVDVAPGDDPAAEAERIRQRFWTTPYDARREWPVRMAVVRLGGVPTHTVAVFCHLVMDAFGGAAMMTDLAGRDPDTGAAAAPPPAMQPLEQARWQASPAGLRQHELALRHWDKLLRTVPPRRFPVLDDTHAVEPGDGDEQAPRYWEGEYVSPALPLALRTLAGALAVDTSPILLTALFATLGRLTGDPVGVAQVVVSNRFRPGLADVVAPVNQTGLCVADLAGLTFAEAVGTVRRAMMGAYKYAYYNPLALDELIASFGDDLDIACFFNDRRLAGRDEPGDPVDAAGLDEAAARSGFRWSRRLDEPFERLFVHVEDARDGALMITVCADTRYVPPRVIRAVAYGMEAVLIEAASDPATMALTAAPVSAGP</sequence>
<dbReference type="Gene3D" id="3.30.559.30">
    <property type="entry name" value="Nonribosomal peptide synthetase, condensation domain"/>
    <property type="match status" value="1"/>
</dbReference>
<feature type="domain" description="Condensation" evidence="1">
    <location>
        <begin position="56"/>
        <end position="342"/>
    </location>
</feature>
<gene>
    <name evidence="2" type="ORF">GCM10009682_40270</name>
</gene>
<dbReference type="EMBL" id="BAAALT010000130">
    <property type="protein sequence ID" value="GAA1815148.1"/>
    <property type="molecule type" value="Genomic_DNA"/>
</dbReference>
<keyword evidence="3" id="KW-1185">Reference proteome</keyword>
<dbReference type="InterPro" id="IPR001242">
    <property type="entry name" value="Condensation_dom"/>
</dbReference>
<dbReference type="InterPro" id="IPR023213">
    <property type="entry name" value="CAT-like_dom_sf"/>
</dbReference>
<reference evidence="3" key="1">
    <citation type="journal article" date="2019" name="Int. J. Syst. Evol. Microbiol.">
        <title>The Global Catalogue of Microorganisms (GCM) 10K type strain sequencing project: providing services to taxonomists for standard genome sequencing and annotation.</title>
        <authorList>
            <consortium name="The Broad Institute Genomics Platform"/>
            <consortium name="The Broad Institute Genome Sequencing Center for Infectious Disease"/>
            <person name="Wu L."/>
            <person name="Ma J."/>
        </authorList>
    </citation>
    <scope>NUCLEOTIDE SEQUENCE [LARGE SCALE GENOMIC DNA]</scope>
    <source>
        <strain evidence="3">JCM 13250</strain>
    </source>
</reference>
<dbReference type="Proteomes" id="UP001500218">
    <property type="component" value="Unassembled WGS sequence"/>
</dbReference>
<evidence type="ECO:0000313" key="2">
    <source>
        <dbReference type="EMBL" id="GAA1815148.1"/>
    </source>
</evidence>
<name>A0ABP4YL75_9ACTN</name>
<protein>
    <recommendedName>
        <fullName evidence="1">Condensation domain-containing protein</fullName>
    </recommendedName>
</protein>
<dbReference type="Gene3D" id="3.30.559.10">
    <property type="entry name" value="Chloramphenicol acetyltransferase-like domain"/>
    <property type="match status" value="1"/>
</dbReference>
<dbReference type="RefSeq" id="WP_344134369.1">
    <property type="nucleotide sequence ID" value="NZ_BAAALT010000130.1"/>
</dbReference>
<organism evidence="2 3">
    <name type="scientific">Luedemannella flava</name>
    <dbReference type="NCBI Taxonomy" id="349316"/>
    <lineage>
        <taxon>Bacteria</taxon>
        <taxon>Bacillati</taxon>
        <taxon>Actinomycetota</taxon>
        <taxon>Actinomycetes</taxon>
        <taxon>Micromonosporales</taxon>
        <taxon>Micromonosporaceae</taxon>
        <taxon>Luedemannella</taxon>
    </lineage>
</organism>
<proteinExistence type="predicted"/>